<name>A0A450T495_9GAMM</name>
<dbReference type="EMBL" id="CAADFA010000293">
    <property type="protein sequence ID" value="VFJ61416.1"/>
    <property type="molecule type" value="Genomic_DNA"/>
</dbReference>
<proteinExistence type="predicted"/>
<reference evidence="1" key="1">
    <citation type="submission" date="2019-02" db="EMBL/GenBank/DDBJ databases">
        <authorList>
            <person name="Gruber-Vodicka R. H."/>
            <person name="Seah K. B. B."/>
        </authorList>
    </citation>
    <scope>NUCLEOTIDE SEQUENCE</scope>
    <source>
        <strain evidence="1">BECK_BZ165</strain>
    </source>
</reference>
<dbReference type="AlphaFoldDB" id="A0A450T495"/>
<sequence>MNPSKITAQSGIFFSGNHLKKDFWDNINNHNKVNINLLENGDMAVIDHPDGAILAVRVPRASHDQRPVFLGGCRAYGDRSEKVRNRGHFFAN</sequence>
<protein>
    <submittedName>
        <fullName evidence="1">Uncharacterized protein</fullName>
    </submittedName>
</protein>
<accession>A0A450T495</accession>
<evidence type="ECO:0000313" key="1">
    <source>
        <dbReference type="EMBL" id="VFJ61416.1"/>
    </source>
</evidence>
<gene>
    <name evidence="1" type="ORF">BECKFM1743C_GA0114222_102935</name>
</gene>
<organism evidence="1">
    <name type="scientific">Candidatus Kentrum sp. FM</name>
    <dbReference type="NCBI Taxonomy" id="2126340"/>
    <lineage>
        <taxon>Bacteria</taxon>
        <taxon>Pseudomonadati</taxon>
        <taxon>Pseudomonadota</taxon>
        <taxon>Gammaproteobacteria</taxon>
        <taxon>Candidatus Kentrum</taxon>
    </lineage>
</organism>